<evidence type="ECO:0000256" key="5">
    <source>
        <dbReference type="SAM" id="MobiDB-lite"/>
    </source>
</evidence>
<evidence type="ECO:0000256" key="2">
    <source>
        <dbReference type="ARBA" id="ARBA00022723"/>
    </source>
</evidence>
<keyword evidence="7" id="KW-0808">Transferase</keyword>
<dbReference type="SFLD" id="SFLDF00311">
    <property type="entry name" value="heme_degradation_proteins_(Hut"/>
    <property type="match status" value="1"/>
</dbReference>
<dbReference type="SFLD" id="SFLDS00029">
    <property type="entry name" value="Radical_SAM"/>
    <property type="match status" value="1"/>
</dbReference>
<keyword evidence="1" id="KW-0949">S-adenosyl-L-methionine</keyword>
<keyword evidence="3" id="KW-0408">Iron</keyword>
<dbReference type="InterPro" id="IPR058240">
    <property type="entry name" value="rSAM_sf"/>
</dbReference>
<keyword evidence="2" id="KW-0479">Metal-binding</keyword>
<dbReference type="SFLD" id="SFLDG01065">
    <property type="entry name" value="anaerobic_coproporphyrinogen-I"/>
    <property type="match status" value="1"/>
</dbReference>
<dbReference type="NCBIfam" id="TIGR04107">
    <property type="entry name" value="rSAM_HutW"/>
    <property type="match status" value="1"/>
</dbReference>
<accession>A0ABN0SVX6</accession>
<feature type="region of interest" description="Disordered" evidence="5">
    <location>
        <begin position="521"/>
        <end position="552"/>
    </location>
</feature>
<keyword evidence="7" id="KW-0489">Methyltransferase</keyword>
<dbReference type="RefSeq" id="WP_304987674.1">
    <property type="nucleotide sequence ID" value="NZ_BAAACR010000002.1"/>
</dbReference>
<dbReference type="CDD" id="cd01335">
    <property type="entry name" value="Radical_SAM"/>
    <property type="match status" value="1"/>
</dbReference>
<keyword evidence="8" id="KW-1185">Reference proteome</keyword>
<name>A0ABN0SVX6_9FIRM</name>
<feature type="domain" description="Radical SAM core" evidence="6">
    <location>
        <begin position="66"/>
        <end position="301"/>
    </location>
</feature>
<dbReference type="InterPro" id="IPR026332">
    <property type="entry name" value="HutW"/>
</dbReference>
<dbReference type="Gene3D" id="3.20.20.70">
    <property type="entry name" value="Aldolase class I"/>
    <property type="match status" value="1"/>
</dbReference>
<dbReference type="SFLD" id="SFLDG01082">
    <property type="entry name" value="B12-binding_domain_containing"/>
    <property type="match status" value="1"/>
</dbReference>
<evidence type="ECO:0000256" key="1">
    <source>
        <dbReference type="ARBA" id="ARBA00022691"/>
    </source>
</evidence>
<evidence type="ECO:0000313" key="8">
    <source>
        <dbReference type="Proteomes" id="UP001500399"/>
    </source>
</evidence>
<dbReference type="InterPro" id="IPR034505">
    <property type="entry name" value="Coproporphyrinogen-III_oxidase"/>
</dbReference>
<sequence>MNTFETKLAALSEEARGWLLGTKSENPLGCAFAKKRVVHPGAGGKRMIMDKAEQAQIWAELMAQTPDPADERAVYIHIPFCDKKCSYCGFFQNFTREEAAHHYVDVLIDEIEAAADTPYVTGAPFQAVFFGGGTPTALSDADLSRLVRTVRERLPLTSDCEITLEGRIHDLSESKVEAAMNAGINRFSLGVQSFDTRVRQAIGRIDDRETVIATLRRMVEKQGAVVIADLIYGLPYQSMEIWENDVRTQFEIGIAGGDLYQLNVFPASELARRIDSGDLPMLPTTEEQAEYFKRGIEIVAENPMARRIDTTHWTTDHRERSLYNTLAKRGNDVLAFGSGAGGFIGQMMWRNHGALAPYEKMVEEGAKPFQFMGEQADEHRMHSEIGDQIEHGCLYAPFFEKKYGVDLLTELEPLLAAWAENGLITRTRTGFLLTRAGEFWHDNLIQGFLEAYALTQEDEVRLRKENVALQDMIPKSVRSMLEAMFPDGMPEQMAAALRGKPTPEMENHPHMQMLRNLIEKEREKERASAAENAAPDLNTVMRTQSRELGKAV</sequence>
<dbReference type="Proteomes" id="UP001500399">
    <property type="component" value="Unassembled WGS sequence"/>
</dbReference>
<gene>
    <name evidence="7" type="primary">hutW</name>
    <name evidence="7" type="ORF">GCM10008919_02660</name>
</gene>
<dbReference type="GO" id="GO:0008168">
    <property type="term" value="F:methyltransferase activity"/>
    <property type="evidence" value="ECO:0007669"/>
    <property type="project" value="UniProtKB-KW"/>
</dbReference>
<dbReference type="InterPro" id="IPR013785">
    <property type="entry name" value="Aldolase_TIM"/>
</dbReference>
<comment type="caution">
    <text evidence="7">The sequence shown here is derived from an EMBL/GenBank/DDBJ whole genome shotgun (WGS) entry which is preliminary data.</text>
</comment>
<dbReference type="EMBL" id="BAAACR010000002">
    <property type="protein sequence ID" value="GAA0202790.1"/>
    <property type="molecule type" value="Genomic_DNA"/>
</dbReference>
<dbReference type="SUPFAM" id="SSF102114">
    <property type="entry name" value="Radical SAM enzymes"/>
    <property type="match status" value="1"/>
</dbReference>
<organism evidence="7 8">
    <name type="scientific">Selenomonas dianae</name>
    <dbReference type="NCBI Taxonomy" id="135079"/>
    <lineage>
        <taxon>Bacteria</taxon>
        <taxon>Bacillati</taxon>
        <taxon>Bacillota</taxon>
        <taxon>Negativicutes</taxon>
        <taxon>Selenomonadales</taxon>
        <taxon>Selenomonadaceae</taxon>
        <taxon>Selenomonas</taxon>
    </lineage>
</organism>
<dbReference type="PANTHER" id="PTHR13932:SF9">
    <property type="entry name" value="COPROPORPHYRINOGEN III OXIDASE"/>
    <property type="match status" value="1"/>
</dbReference>
<evidence type="ECO:0000259" key="6">
    <source>
        <dbReference type="PROSITE" id="PS51918"/>
    </source>
</evidence>
<dbReference type="GO" id="GO:0032259">
    <property type="term" value="P:methylation"/>
    <property type="evidence" value="ECO:0007669"/>
    <property type="project" value="UniProtKB-KW"/>
</dbReference>
<dbReference type="InterPro" id="IPR007197">
    <property type="entry name" value="rSAM"/>
</dbReference>
<evidence type="ECO:0000256" key="4">
    <source>
        <dbReference type="ARBA" id="ARBA00023014"/>
    </source>
</evidence>
<reference evidence="7 8" key="1">
    <citation type="journal article" date="2019" name="Int. J. Syst. Evol. Microbiol.">
        <title>The Global Catalogue of Microorganisms (GCM) 10K type strain sequencing project: providing services to taxonomists for standard genome sequencing and annotation.</title>
        <authorList>
            <consortium name="The Broad Institute Genomics Platform"/>
            <consortium name="The Broad Institute Genome Sequencing Center for Infectious Disease"/>
            <person name="Wu L."/>
            <person name="Ma J."/>
        </authorList>
    </citation>
    <scope>NUCLEOTIDE SEQUENCE [LARGE SCALE GENOMIC DNA]</scope>
    <source>
        <strain evidence="7 8">JCM 8542</strain>
    </source>
</reference>
<evidence type="ECO:0000313" key="7">
    <source>
        <dbReference type="EMBL" id="GAA0202790.1"/>
    </source>
</evidence>
<dbReference type="SMART" id="SM00729">
    <property type="entry name" value="Elp3"/>
    <property type="match status" value="1"/>
</dbReference>
<keyword evidence="4" id="KW-0411">Iron-sulfur</keyword>
<dbReference type="PANTHER" id="PTHR13932">
    <property type="entry name" value="COPROPORPHYRINIGEN III OXIDASE"/>
    <property type="match status" value="1"/>
</dbReference>
<protein>
    <submittedName>
        <fullName evidence="7">Heme anaerobic degradation radical SAM methyltransferase ChuW/HutW</fullName>
    </submittedName>
</protein>
<proteinExistence type="predicted"/>
<evidence type="ECO:0000256" key="3">
    <source>
        <dbReference type="ARBA" id="ARBA00023004"/>
    </source>
</evidence>
<dbReference type="PROSITE" id="PS51918">
    <property type="entry name" value="RADICAL_SAM"/>
    <property type="match status" value="1"/>
</dbReference>
<dbReference type="Pfam" id="PF04055">
    <property type="entry name" value="Radical_SAM"/>
    <property type="match status" value="1"/>
</dbReference>
<dbReference type="InterPro" id="IPR006638">
    <property type="entry name" value="Elp3/MiaA/NifB-like_rSAM"/>
</dbReference>